<comment type="caution">
    <text evidence="2">The sequence shown here is derived from an EMBL/GenBank/DDBJ whole genome shotgun (WGS) entry which is preliminary data.</text>
</comment>
<proteinExistence type="predicted"/>
<evidence type="ECO:0000313" key="2">
    <source>
        <dbReference type="EMBL" id="MBE9464411.1"/>
    </source>
</evidence>
<sequence length="85" mass="8961">MKNTKNILAAAMIAMTITTYANATSNIVVNEDKATVTTIGKALPEAGPALETPAPQKATVTKSDNYTAPQKANIVELKLKSDSKK</sequence>
<keyword evidence="3" id="KW-1185">Reference proteome</keyword>
<reference evidence="3" key="1">
    <citation type="submission" date="2023-07" db="EMBL/GenBank/DDBJ databases">
        <title>Dyadobacter sp. nov 'subterranea' isolated from contaminted grondwater.</title>
        <authorList>
            <person name="Szabo I."/>
            <person name="Al-Omari J."/>
            <person name="Szerdahelyi S.G."/>
            <person name="Rado J."/>
        </authorList>
    </citation>
    <scope>NUCLEOTIDE SEQUENCE [LARGE SCALE GENOMIC DNA]</scope>
    <source>
        <strain evidence="3">UP-52</strain>
    </source>
</reference>
<evidence type="ECO:0000313" key="3">
    <source>
        <dbReference type="Proteomes" id="UP000634134"/>
    </source>
</evidence>
<dbReference type="EMBL" id="JACYGY010000001">
    <property type="protein sequence ID" value="MBE9464411.1"/>
    <property type="molecule type" value="Genomic_DNA"/>
</dbReference>
<gene>
    <name evidence="2" type="ORF">IEE83_21200</name>
</gene>
<protein>
    <submittedName>
        <fullName evidence="2">Uncharacterized protein</fullName>
    </submittedName>
</protein>
<evidence type="ECO:0000256" key="1">
    <source>
        <dbReference type="SAM" id="SignalP"/>
    </source>
</evidence>
<dbReference type="Proteomes" id="UP000634134">
    <property type="component" value="Unassembled WGS sequence"/>
</dbReference>
<feature type="chain" id="PRO_5046856330" evidence="1">
    <location>
        <begin position="24"/>
        <end position="85"/>
    </location>
</feature>
<accession>A0ABR9WFX1</accession>
<feature type="signal peptide" evidence="1">
    <location>
        <begin position="1"/>
        <end position="23"/>
    </location>
</feature>
<organism evidence="2 3">
    <name type="scientific">Dyadobacter subterraneus</name>
    <dbReference type="NCBI Taxonomy" id="2773304"/>
    <lineage>
        <taxon>Bacteria</taxon>
        <taxon>Pseudomonadati</taxon>
        <taxon>Bacteroidota</taxon>
        <taxon>Cytophagia</taxon>
        <taxon>Cytophagales</taxon>
        <taxon>Spirosomataceae</taxon>
        <taxon>Dyadobacter</taxon>
    </lineage>
</organism>
<keyword evidence="1" id="KW-0732">Signal</keyword>
<name>A0ABR9WFX1_9BACT</name>
<dbReference type="RefSeq" id="WP_194122476.1">
    <property type="nucleotide sequence ID" value="NZ_JACYGY010000001.1"/>
</dbReference>